<gene>
    <name evidence="2" type="ORF">HHI36_005440</name>
</gene>
<comment type="caution">
    <text evidence="2">The sequence shown here is derived from an EMBL/GenBank/DDBJ whole genome shotgun (WGS) entry which is preliminary data.</text>
</comment>
<sequence length="307" mass="36134">MGIWYGIEIIDHDSERHYVRQVTSCPIIHISEDRSYSSLYKDYNNYNYNYGNRNYDSYDYTTERDRTYPYTSPPYGRNTYSRDPYNRDRPHDRDPYRRTSPYGRDQYNGNPQARDEYSREQYSRERYDRDRLMNKGYRDPYARDAPNYIPNRQYHHERYPPVGFGKKFYDEIKRLRLLWDENGVSTEYRIRLNVSMPGFWISSGPNNGSSLDPEVGHFAGTIQVLKVVGNHLVLNFCHLLPDKSYFTAILSRSPTLNHYDISGVHGLLHGKGLDTNNIKKVCNAGIENILNQILLLFTIGVVFADND</sequence>
<organism evidence="2 3">
    <name type="scientific">Cryptolaemus montrouzieri</name>
    <dbReference type="NCBI Taxonomy" id="559131"/>
    <lineage>
        <taxon>Eukaryota</taxon>
        <taxon>Metazoa</taxon>
        <taxon>Ecdysozoa</taxon>
        <taxon>Arthropoda</taxon>
        <taxon>Hexapoda</taxon>
        <taxon>Insecta</taxon>
        <taxon>Pterygota</taxon>
        <taxon>Neoptera</taxon>
        <taxon>Endopterygota</taxon>
        <taxon>Coleoptera</taxon>
        <taxon>Polyphaga</taxon>
        <taxon>Cucujiformia</taxon>
        <taxon>Coccinelloidea</taxon>
        <taxon>Coccinellidae</taxon>
        <taxon>Scymninae</taxon>
        <taxon>Scymnini</taxon>
        <taxon>Cryptolaemus</taxon>
    </lineage>
</organism>
<dbReference type="InterPro" id="IPR012674">
    <property type="entry name" value="Calycin"/>
</dbReference>
<proteinExistence type="predicted"/>
<keyword evidence="3" id="KW-1185">Reference proteome</keyword>
<accession>A0ABD2NU38</accession>
<reference evidence="2 3" key="1">
    <citation type="journal article" date="2021" name="BMC Biol.">
        <title>Horizontally acquired antibacterial genes associated with adaptive radiation of ladybird beetles.</title>
        <authorList>
            <person name="Li H.S."/>
            <person name="Tang X.F."/>
            <person name="Huang Y.H."/>
            <person name="Xu Z.Y."/>
            <person name="Chen M.L."/>
            <person name="Du X.Y."/>
            <person name="Qiu B.Y."/>
            <person name="Chen P.T."/>
            <person name="Zhang W."/>
            <person name="Slipinski A."/>
            <person name="Escalona H.E."/>
            <person name="Waterhouse R.M."/>
            <person name="Zwick A."/>
            <person name="Pang H."/>
        </authorList>
    </citation>
    <scope>NUCLEOTIDE SEQUENCE [LARGE SCALE GENOMIC DNA]</scope>
    <source>
        <strain evidence="2">SYSU2018</strain>
    </source>
</reference>
<protein>
    <submittedName>
        <fullName evidence="2">Uncharacterized protein</fullName>
    </submittedName>
</protein>
<feature type="region of interest" description="Disordered" evidence="1">
    <location>
        <begin position="64"/>
        <end position="154"/>
    </location>
</feature>
<feature type="compositionally biased region" description="Basic and acidic residues" evidence="1">
    <location>
        <begin position="84"/>
        <end position="97"/>
    </location>
</feature>
<dbReference type="AlphaFoldDB" id="A0ABD2NU38"/>
<dbReference type="SUPFAM" id="SSF50814">
    <property type="entry name" value="Lipocalins"/>
    <property type="match status" value="1"/>
</dbReference>
<feature type="compositionally biased region" description="Basic and acidic residues" evidence="1">
    <location>
        <begin position="113"/>
        <end position="142"/>
    </location>
</feature>
<name>A0ABD2NU38_9CUCU</name>
<evidence type="ECO:0000313" key="3">
    <source>
        <dbReference type="Proteomes" id="UP001516400"/>
    </source>
</evidence>
<dbReference type="EMBL" id="JABFTP020000144">
    <property type="protein sequence ID" value="KAL3282247.1"/>
    <property type="molecule type" value="Genomic_DNA"/>
</dbReference>
<evidence type="ECO:0000313" key="2">
    <source>
        <dbReference type="EMBL" id="KAL3282247.1"/>
    </source>
</evidence>
<evidence type="ECO:0000256" key="1">
    <source>
        <dbReference type="SAM" id="MobiDB-lite"/>
    </source>
</evidence>
<dbReference type="Proteomes" id="UP001516400">
    <property type="component" value="Unassembled WGS sequence"/>
</dbReference>